<feature type="compositionally biased region" description="Low complexity" evidence="1">
    <location>
        <begin position="1"/>
        <end position="19"/>
    </location>
</feature>
<protein>
    <submittedName>
        <fullName evidence="2">Uncharacterized protein</fullName>
    </submittedName>
</protein>
<accession>A0A194PUK8</accession>
<sequence>MAGANEEGVAVEETAPPAAEGRKRGLSGSMSLRTRKLGRRLSRSMSIVALKLPEKAQSITRSSSKLMKSGNRDKKNRSFELSIILPDKTQKQEDQSSRWSRKKLSMGLHNKLDECVDESCIGVSHLFSHRGNVWIYCLQPTLD</sequence>
<feature type="region of interest" description="Disordered" evidence="1">
    <location>
        <begin position="1"/>
        <end position="35"/>
    </location>
</feature>
<name>A0A194PUK8_PAPXU</name>
<dbReference type="EMBL" id="KQ459591">
    <property type="protein sequence ID" value="KPI97007.1"/>
    <property type="molecule type" value="Genomic_DNA"/>
</dbReference>
<keyword evidence="3" id="KW-1185">Reference proteome</keyword>
<dbReference type="AlphaFoldDB" id="A0A194PUK8"/>
<evidence type="ECO:0000313" key="2">
    <source>
        <dbReference type="EMBL" id="KPI97007.1"/>
    </source>
</evidence>
<proteinExistence type="predicted"/>
<dbReference type="Proteomes" id="UP000053268">
    <property type="component" value="Unassembled WGS sequence"/>
</dbReference>
<gene>
    <name evidence="2" type="ORF">RR46_05624</name>
</gene>
<evidence type="ECO:0000313" key="3">
    <source>
        <dbReference type="Proteomes" id="UP000053268"/>
    </source>
</evidence>
<reference evidence="2 3" key="1">
    <citation type="journal article" date="2015" name="Nat. Commun.">
        <title>Outbred genome sequencing and CRISPR/Cas9 gene editing in butterflies.</title>
        <authorList>
            <person name="Li X."/>
            <person name="Fan D."/>
            <person name="Zhang W."/>
            <person name="Liu G."/>
            <person name="Zhang L."/>
            <person name="Zhao L."/>
            <person name="Fang X."/>
            <person name="Chen L."/>
            <person name="Dong Y."/>
            <person name="Chen Y."/>
            <person name="Ding Y."/>
            <person name="Zhao R."/>
            <person name="Feng M."/>
            <person name="Zhu Y."/>
            <person name="Feng Y."/>
            <person name="Jiang X."/>
            <person name="Zhu D."/>
            <person name="Xiang H."/>
            <person name="Feng X."/>
            <person name="Li S."/>
            <person name="Wang J."/>
            <person name="Zhang G."/>
            <person name="Kronforst M.R."/>
            <person name="Wang W."/>
        </authorList>
    </citation>
    <scope>NUCLEOTIDE SEQUENCE [LARGE SCALE GENOMIC DNA]</scope>
    <source>
        <strain evidence="2">Ya'a_city_454_Px</strain>
        <tissue evidence="2">Whole body</tissue>
    </source>
</reference>
<evidence type="ECO:0000256" key="1">
    <source>
        <dbReference type="SAM" id="MobiDB-lite"/>
    </source>
</evidence>
<organism evidence="2 3">
    <name type="scientific">Papilio xuthus</name>
    <name type="common">Asian swallowtail butterfly</name>
    <dbReference type="NCBI Taxonomy" id="66420"/>
    <lineage>
        <taxon>Eukaryota</taxon>
        <taxon>Metazoa</taxon>
        <taxon>Ecdysozoa</taxon>
        <taxon>Arthropoda</taxon>
        <taxon>Hexapoda</taxon>
        <taxon>Insecta</taxon>
        <taxon>Pterygota</taxon>
        <taxon>Neoptera</taxon>
        <taxon>Endopterygota</taxon>
        <taxon>Lepidoptera</taxon>
        <taxon>Glossata</taxon>
        <taxon>Ditrysia</taxon>
        <taxon>Papilionoidea</taxon>
        <taxon>Papilionidae</taxon>
        <taxon>Papilioninae</taxon>
        <taxon>Papilio</taxon>
    </lineage>
</organism>